<evidence type="ECO:0000313" key="11">
    <source>
        <dbReference type="Proteomes" id="UP000220034"/>
    </source>
</evidence>
<dbReference type="PIRSF" id="PIRSF016049">
    <property type="entry name" value="Man_dehyd"/>
    <property type="match status" value="1"/>
</dbReference>
<dbReference type="InterPro" id="IPR004628">
    <property type="entry name" value="Man_deHydtase"/>
</dbReference>
<evidence type="ECO:0000313" key="10">
    <source>
        <dbReference type="EMBL" id="SOH93867.1"/>
    </source>
</evidence>
<dbReference type="PANTHER" id="PTHR30387:SF2">
    <property type="entry name" value="MANNONATE DEHYDRATASE"/>
    <property type="match status" value="1"/>
</dbReference>
<comment type="similarity">
    <text evidence="4 9">Belongs to the mannonate dehydratase family.</text>
</comment>
<evidence type="ECO:0000256" key="7">
    <source>
        <dbReference type="ARBA" id="ARBA00023211"/>
    </source>
</evidence>
<keyword evidence="6 9" id="KW-0408">Iron</keyword>
<gene>
    <name evidence="9" type="primary">uxuA</name>
    <name evidence="10" type="ORF">SAMN06273572_102545</name>
</gene>
<comment type="cofactor">
    <cofactor evidence="9">
        <name>Fe(2+)</name>
        <dbReference type="ChEBI" id="CHEBI:29033"/>
    </cofactor>
    <cofactor evidence="9">
        <name>Mn(2+)</name>
        <dbReference type="ChEBI" id="CHEBI:29035"/>
    </cofactor>
</comment>
<protein>
    <recommendedName>
        <fullName evidence="5 9">Mannonate dehydratase</fullName>
        <ecNumber evidence="5 9">4.2.1.8</ecNumber>
    </recommendedName>
    <alternativeName>
        <fullName evidence="9">D-mannonate hydro-lyase</fullName>
    </alternativeName>
</protein>
<keyword evidence="11" id="KW-1185">Reference proteome</keyword>
<dbReference type="SUPFAM" id="SSF51658">
    <property type="entry name" value="Xylose isomerase-like"/>
    <property type="match status" value="1"/>
</dbReference>
<keyword evidence="7 9" id="KW-0464">Manganese</keyword>
<proteinExistence type="inferred from homology"/>
<dbReference type="EC" id="4.2.1.8" evidence="5 9"/>
<dbReference type="GO" id="GO:0042840">
    <property type="term" value="P:D-glucuronate catabolic process"/>
    <property type="evidence" value="ECO:0007669"/>
    <property type="project" value="TreeGrafter"/>
</dbReference>
<evidence type="ECO:0000256" key="8">
    <source>
        <dbReference type="ARBA" id="ARBA00023239"/>
    </source>
</evidence>
<comment type="catalytic activity">
    <reaction evidence="1 9">
        <text>D-mannonate = 2-dehydro-3-deoxy-D-gluconate + H2O</text>
        <dbReference type="Rhea" id="RHEA:20097"/>
        <dbReference type="ChEBI" id="CHEBI:15377"/>
        <dbReference type="ChEBI" id="CHEBI:17767"/>
        <dbReference type="ChEBI" id="CHEBI:57990"/>
        <dbReference type="EC" id="4.2.1.8"/>
    </reaction>
</comment>
<dbReference type="PANTHER" id="PTHR30387">
    <property type="entry name" value="MANNONATE DEHYDRATASE"/>
    <property type="match status" value="1"/>
</dbReference>
<dbReference type="Proteomes" id="UP000220034">
    <property type="component" value="Unassembled WGS sequence"/>
</dbReference>
<evidence type="ECO:0000256" key="3">
    <source>
        <dbReference type="ARBA" id="ARBA00004892"/>
    </source>
</evidence>
<dbReference type="InterPro" id="IPR036237">
    <property type="entry name" value="Xyl_isomerase-like_sf"/>
</dbReference>
<evidence type="ECO:0000256" key="6">
    <source>
        <dbReference type="ARBA" id="ARBA00023004"/>
    </source>
</evidence>
<comment type="pathway">
    <text evidence="3 9">Carbohydrate metabolism; pentose and glucuronate interconversion.</text>
</comment>
<dbReference type="OrthoDB" id="9780250at2"/>
<dbReference type="AlphaFoldDB" id="A0A2C9CRI9"/>
<evidence type="ECO:0000256" key="5">
    <source>
        <dbReference type="ARBA" id="ARBA00012927"/>
    </source>
</evidence>
<dbReference type="GO" id="GO:0008198">
    <property type="term" value="F:ferrous iron binding"/>
    <property type="evidence" value="ECO:0007669"/>
    <property type="project" value="TreeGrafter"/>
</dbReference>
<evidence type="ECO:0000256" key="9">
    <source>
        <dbReference type="HAMAP-Rule" id="MF_00106"/>
    </source>
</evidence>
<comment type="function">
    <text evidence="2 9">Catalyzes the dehydration of D-mannonate.</text>
</comment>
<evidence type="ECO:0000256" key="1">
    <source>
        <dbReference type="ARBA" id="ARBA00001794"/>
    </source>
</evidence>
<organism evidence="10 11">
    <name type="scientific">Pontivivens marinum</name>
    <dbReference type="NCBI Taxonomy" id="1690039"/>
    <lineage>
        <taxon>Bacteria</taxon>
        <taxon>Pseudomonadati</taxon>
        <taxon>Pseudomonadota</taxon>
        <taxon>Alphaproteobacteria</taxon>
        <taxon>Rhodobacterales</taxon>
        <taxon>Paracoccaceae</taxon>
        <taxon>Pontivivens</taxon>
    </lineage>
</organism>
<keyword evidence="8 9" id="KW-0456">Lyase</keyword>
<dbReference type="EMBL" id="OCTN01000002">
    <property type="protein sequence ID" value="SOH93867.1"/>
    <property type="molecule type" value="Genomic_DNA"/>
</dbReference>
<sequence length="384" mass="41743">MRETWRWFGPNDAITLSDIAQTGAQGIVTALHEIPYGQVWSRADIAARKALIEDADLSWDVVESLPVHEDIKRGQGDLTALFDAYRQSMINLAAEGVRTICYNFMPLLDWTRTTLDAPVARGGTALRFSAPEMAYFDIHMLQRTGAQDLWSAQVQDAAADLAGRMDDAQRARLLASIMSGLPGAYARYDIEGLRQALAPWAGVDADTLRANLARFLAEVIPTAHELGVKLAIHPDDPPRPLLGLPRIVSTGADIEAILAMHSAPENGLTLCAGSLGAHPDNDVPALARQFADRIHFAHLRNVAKEPDGSFQEAPHLAGDTDMPAVINALLDAEVGRAAIPFRPDHGHALLDDDLRKSHPGYPLVGRLRGLAELRGVIAGLQYHR</sequence>
<name>A0A2C9CRI9_9RHOB</name>
<reference evidence="11" key="1">
    <citation type="submission" date="2017-09" db="EMBL/GenBank/DDBJ databases">
        <authorList>
            <person name="Varghese N."/>
            <person name="Submissions S."/>
        </authorList>
    </citation>
    <scope>NUCLEOTIDE SEQUENCE [LARGE SCALE GENOMIC DNA]</scope>
    <source>
        <strain evidence="11">C7</strain>
    </source>
</reference>
<dbReference type="GO" id="GO:0008927">
    <property type="term" value="F:mannonate dehydratase activity"/>
    <property type="evidence" value="ECO:0007669"/>
    <property type="project" value="UniProtKB-UniRule"/>
</dbReference>
<dbReference type="RefSeq" id="WP_097929412.1">
    <property type="nucleotide sequence ID" value="NZ_OCTN01000002.1"/>
</dbReference>
<dbReference type="NCBIfam" id="TIGR00695">
    <property type="entry name" value="uxuA"/>
    <property type="match status" value="1"/>
</dbReference>
<accession>A0A2C9CRI9</accession>
<dbReference type="Pfam" id="PF03786">
    <property type="entry name" value="UxuA"/>
    <property type="match status" value="1"/>
</dbReference>
<dbReference type="Gene3D" id="3.20.20.150">
    <property type="entry name" value="Divalent-metal-dependent TIM barrel enzymes"/>
    <property type="match status" value="1"/>
</dbReference>
<evidence type="ECO:0000256" key="4">
    <source>
        <dbReference type="ARBA" id="ARBA00007389"/>
    </source>
</evidence>
<dbReference type="NCBIfam" id="NF003027">
    <property type="entry name" value="PRK03906.1"/>
    <property type="match status" value="1"/>
</dbReference>
<evidence type="ECO:0000256" key="2">
    <source>
        <dbReference type="ARBA" id="ARBA00002713"/>
    </source>
</evidence>
<dbReference type="UniPathway" id="UPA00246"/>
<dbReference type="HAMAP" id="MF_00106">
    <property type="entry name" value="UxuA"/>
    <property type="match status" value="1"/>
</dbReference>
<dbReference type="GO" id="GO:0030145">
    <property type="term" value="F:manganese ion binding"/>
    <property type="evidence" value="ECO:0007669"/>
    <property type="project" value="TreeGrafter"/>
</dbReference>